<evidence type="ECO:0000256" key="1">
    <source>
        <dbReference type="ARBA" id="ARBA00004651"/>
    </source>
</evidence>
<dbReference type="RefSeq" id="WP_118906941.1">
    <property type="nucleotide sequence ID" value="NZ_QOCU01000003.1"/>
</dbReference>
<feature type="transmembrane region" description="Helical" evidence="7">
    <location>
        <begin position="264"/>
        <end position="289"/>
    </location>
</feature>
<dbReference type="Pfam" id="PF00005">
    <property type="entry name" value="ABC_tran"/>
    <property type="match status" value="1"/>
</dbReference>
<evidence type="ECO:0000259" key="9">
    <source>
        <dbReference type="PROSITE" id="PS50929"/>
    </source>
</evidence>
<keyword evidence="3" id="KW-0547">Nucleotide-binding</keyword>
<keyword evidence="2 7" id="KW-0812">Transmembrane</keyword>
<feature type="transmembrane region" description="Helical" evidence="7">
    <location>
        <begin position="126"/>
        <end position="144"/>
    </location>
</feature>
<dbReference type="PROSITE" id="PS50893">
    <property type="entry name" value="ABC_TRANSPORTER_2"/>
    <property type="match status" value="1"/>
</dbReference>
<dbReference type="PROSITE" id="PS00675">
    <property type="entry name" value="SIGMA54_INTERACT_1"/>
    <property type="match status" value="1"/>
</dbReference>
<evidence type="ECO:0000256" key="2">
    <source>
        <dbReference type="ARBA" id="ARBA00022692"/>
    </source>
</evidence>
<dbReference type="InterPro" id="IPR003593">
    <property type="entry name" value="AAA+_ATPase"/>
</dbReference>
<feature type="transmembrane region" description="Helical" evidence="7">
    <location>
        <begin position="45"/>
        <end position="67"/>
    </location>
</feature>
<feature type="transmembrane region" description="Helical" evidence="7">
    <location>
        <begin position="150"/>
        <end position="168"/>
    </location>
</feature>
<feature type="domain" description="ABC transmembrane type-1" evidence="9">
    <location>
        <begin position="15"/>
        <end position="293"/>
    </location>
</feature>
<evidence type="ECO:0000256" key="7">
    <source>
        <dbReference type="SAM" id="Phobius"/>
    </source>
</evidence>
<keyword evidence="4 10" id="KW-0067">ATP-binding</keyword>
<reference evidence="10 11" key="1">
    <citation type="submission" date="2018-07" db="EMBL/GenBank/DDBJ databases">
        <title>Genome sequences of six Lactobacillus spp. isolated from bumble bee guts.</title>
        <authorList>
            <person name="Motta E.V.S."/>
            <person name="Moran N.A."/>
        </authorList>
    </citation>
    <scope>NUCLEOTIDE SEQUENCE [LARGE SCALE GENOMIC DNA]</scope>
    <source>
        <strain evidence="10 11">BI-4G</strain>
    </source>
</reference>
<keyword evidence="11" id="KW-1185">Reference proteome</keyword>
<feature type="domain" description="ABC transporter" evidence="8">
    <location>
        <begin position="324"/>
        <end position="531"/>
    </location>
</feature>
<evidence type="ECO:0000256" key="3">
    <source>
        <dbReference type="ARBA" id="ARBA00022741"/>
    </source>
</evidence>
<evidence type="ECO:0000256" key="4">
    <source>
        <dbReference type="ARBA" id="ARBA00022840"/>
    </source>
</evidence>
<evidence type="ECO:0000256" key="5">
    <source>
        <dbReference type="ARBA" id="ARBA00022989"/>
    </source>
</evidence>
<dbReference type="PANTHER" id="PTHR43394">
    <property type="entry name" value="ATP-DEPENDENT PERMEASE MDL1, MITOCHONDRIAL"/>
    <property type="match status" value="1"/>
</dbReference>
<dbReference type="Proteomes" id="UP000283380">
    <property type="component" value="Unassembled WGS sequence"/>
</dbReference>
<dbReference type="InterPro" id="IPR036640">
    <property type="entry name" value="ABC1_TM_sf"/>
</dbReference>
<dbReference type="InterPro" id="IPR025662">
    <property type="entry name" value="Sigma_54_int_dom_ATP-bd_1"/>
</dbReference>
<dbReference type="SMART" id="SM00382">
    <property type="entry name" value="AAA"/>
    <property type="match status" value="1"/>
</dbReference>
<dbReference type="SUPFAM" id="SSF90123">
    <property type="entry name" value="ABC transporter transmembrane region"/>
    <property type="match status" value="1"/>
</dbReference>
<keyword evidence="5 7" id="KW-1133">Transmembrane helix</keyword>
<dbReference type="GO" id="GO:0005524">
    <property type="term" value="F:ATP binding"/>
    <property type="evidence" value="ECO:0007669"/>
    <property type="project" value="UniProtKB-KW"/>
</dbReference>
<comment type="caution">
    <text evidence="10">The sequence shown here is derived from an EMBL/GenBank/DDBJ whole genome shotgun (WGS) entry which is preliminary data.</text>
</comment>
<dbReference type="SUPFAM" id="SSF52540">
    <property type="entry name" value="P-loop containing nucleoside triphosphate hydrolases"/>
    <property type="match status" value="1"/>
</dbReference>
<gene>
    <name evidence="10" type="ORF">DS834_04200</name>
</gene>
<sequence>MRLKDFIKSNVWLAILVSAIAVLACFCQAYENYLISPMTNSLRNSMLNSFIFFVTMNVLMAALGYLLRYLLGYLFVKQSQGYIHQLRNKITNKYFLTEYNTTPVSEMQSRLTNDINMLSDTYLDSLINILVTVLDIVFSSVVIIKFNFYLVFLILGLAGMVLFIPKLISGPLQKATNEVSLKNSKYLDIIDKWLSGLATLQRYHASKRMIATLSSNSHQLEQATVNKEAKSDILYSINTAVNMLAQGAVAMTAGILVLNKQIEFGAFFSILDLTSLVFSQLVSLTTFIAKIQSAKKLNTRVLKSYSSLLPKTKNVENLNFFDSLAIKDLAVHFNNGENICYPNIKIKAGEKILLSGDSGTGKSTLFKLILGEISPASGEIIFKNEAGKVINPDLTQIGYIPQNPKLFPGTIIENITMFDSHLNKSANIWAKRVQLTSDLAKFPAGIDTVVDLDKGNLSGGQCQKIVLARTEVYNSKIVLIDEGTSAIDSTATQVILQNLLKSSATIIFIAHNLTPEMHKMFDREIHLTNNK</sequence>
<dbReference type="EMBL" id="QOCU01000003">
    <property type="protein sequence ID" value="RHW52433.1"/>
    <property type="molecule type" value="Genomic_DNA"/>
</dbReference>
<name>A0ABX9LXH9_9LACO</name>
<comment type="subcellular location">
    <subcellularLocation>
        <location evidence="1">Cell membrane</location>
        <topology evidence="1">Multi-pass membrane protein</topology>
    </subcellularLocation>
</comment>
<evidence type="ECO:0000259" key="8">
    <source>
        <dbReference type="PROSITE" id="PS50893"/>
    </source>
</evidence>
<dbReference type="PROSITE" id="PS51257">
    <property type="entry name" value="PROKAR_LIPOPROTEIN"/>
    <property type="match status" value="1"/>
</dbReference>
<dbReference type="Gene3D" id="1.20.1560.10">
    <property type="entry name" value="ABC transporter type 1, transmembrane domain"/>
    <property type="match status" value="1"/>
</dbReference>
<keyword evidence="6 7" id="KW-0472">Membrane</keyword>
<dbReference type="PROSITE" id="PS50929">
    <property type="entry name" value="ABC_TM1F"/>
    <property type="match status" value="1"/>
</dbReference>
<dbReference type="InterPro" id="IPR027417">
    <property type="entry name" value="P-loop_NTPase"/>
</dbReference>
<dbReference type="Pfam" id="PF00664">
    <property type="entry name" value="ABC_membrane"/>
    <property type="match status" value="1"/>
</dbReference>
<dbReference type="Gene3D" id="3.40.50.300">
    <property type="entry name" value="P-loop containing nucleotide triphosphate hydrolases"/>
    <property type="match status" value="1"/>
</dbReference>
<protein>
    <submittedName>
        <fullName evidence="10">ABC transporter ATP-binding protein</fullName>
    </submittedName>
</protein>
<accession>A0ABX9LXH9</accession>
<evidence type="ECO:0000313" key="11">
    <source>
        <dbReference type="Proteomes" id="UP000283380"/>
    </source>
</evidence>
<organism evidence="10 11">
    <name type="scientific">Lactobacillus bombicola</name>
    <dbReference type="NCBI Taxonomy" id="1505723"/>
    <lineage>
        <taxon>Bacteria</taxon>
        <taxon>Bacillati</taxon>
        <taxon>Bacillota</taxon>
        <taxon>Bacilli</taxon>
        <taxon>Lactobacillales</taxon>
        <taxon>Lactobacillaceae</taxon>
        <taxon>Lactobacillus</taxon>
    </lineage>
</organism>
<dbReference type="InterPro" id="IPR003439">
    <property type="entry name" value="ABC_transporter-like_ATP-bd"/>
</dbReference>
<proteinExistence type="predicted"/>
<dbReference type="InterPro" id="IPR011527">
    <property type="entry name" value="ABC1_TM_dom"/>
</dbReference>
<dbReference type="CDD" id="cd03228">
    <property type="entry name" value="ABCC_MRP_Like"/>
    <property type="match status" value="1"/>
</dbReference>
<feature type="transmembrane region" description="Helical" evidence="7">
    <location>
        <begin position="233"/>
        <end position="258"/>
    </location>
</feature>
<evidence type="ECO:0000256" key="6">
    <source>
        <dbReference type="ARBA" id="ARBA00023136"/>
    </source>
</evidence>
<dbReference type="InterPro" id="IPR039421">
    <property type="entry name" value="Type_1_exporter"/>
</dbReference>
<evidence type="ECO:0000313" key="10">
    <source>
        <dbReference type="EMBL" id="RHW52433.1"/>
    </source>
</evidence>
<dbReference type="PANTHER" id="PTHR43394:SF1">
    <property type="entry name" value="ATP-BINDING CASSETTE SUB-FAMILY B MEMBER 10, MITOCHONDRIAL"/>
    <property type="match status" value="1"/>
</dbReference>